<dbReference type="OrthoDB" id="2502820at2759"/>
<gene>
    <name evidence="6" type="ORF">SAMD00023353_2801250</name>
</gene>
<evidence type="ECO:0000256" key="4">
    <source>
        <dbReference type="ARBA" id="ARBA00023136"/>
    </source>
</evidence>
<feature type="transmembrane region" description="Helical" evidence="5">
    <location>
        <begin position="121"/>
        <end position="144"/>
    </location>
</feature>
<dbReference type="AlphaFoldDB" id="A0A1W2TI13"/>
<dbReference type="GO" id="GO:0016020">
    <property type="term" value="C:membrane"/>
    <property type="evidence" value="ECO:0007669"/>
    <property type="project" value="UniProtKB-SubCell"/>
</dbReference>
<keyword evidence="2 5" id="KW-0812">Transmembrane</keyword>
<feature type="transmembrane region" description="Helical" evidence="5">
    <location>
        <begin position="91"/>
        <end position="109"/>
    </location>
</feature>
<feature type="transmembrane region" description="Helical" evidence="5">
    <location>
        <begin position="51"/>
        <end position="70"/>
    </location>
</feature>
<evidence type="ECO:0000256" key="3">
    <source>
        <dbReference type="ARBA" id="ARBA00022989"/>
    </source>
</evidence>
<accession>A0A1W2TI13</accession>
<dbReference type="InterPro" id="IPR007300">
    <property type="entry name" value="CidB/LrgB"/>
</dbReference>
<dbReference type="PANTHER" id="PTHR30249">
    <property type="entry name" value="PUTATIVE SEROTONIN TRANSPORTER"/>
    <property type="match status" value="1"/>
</dbReference>
<comment type="subcellular location">
    <subcellularLocation>
        <location evidence="1">Membrane</location>
        <topology evidence="1">Multi-pass membrane protein</topology>
    </subcellularLocation>
</comment>
<protein>
    <recommendedName>
        <fullName evidence="8">LrgB-like protein</fullName>
    </recommendedName>
</protein>
<feature type="transmembrane region" description="Helical" evidence="5">
    <location>
        <begin position="226"/>
        <end position="246"/>
    </location>
</feature>
<evidence type="ECO:0000313" key="7">
    <source>
        <dbReference type="Proteomes" id="UP000054516"/>
    </source>
</evidence>
<dbReference type="OMA" id="LYVLWTS"/>
<sequence length="571" mass="62032">MDAAFIQELCKGIQTPTLSRRFSDATVGIMLIFGIQLLVVPTQIVLDLHSVNLPASILTMFFALITMSIAGFFNKDTGRFYHEYLQGPTDFLGRHMSFGFVAFFVLLIQDHIDNSSDIPSITGVFVVTTIISYVASFVLAFGGFRIEQQLRRSKQLANDIESNNKSWPSPSIAWPAPSSEPLPKRISQLSALSKAFSAREPLMETAPITSNSTAASINFAIQTAPIWIWLSLLVVVGIPVYLALGYMMPSDVFALGLFWVLSIQFQRSLRSPDTLSRSCRLKHFLFILANPVLTTWALATAYMWAKALYTRRDIAAIIGEFRHYNSLTESIIHIMQDHDVRAHLGAGDLAGLLLDAGVTCLGFKMYEYRSELWVSLGTVSFTCAALAPVNVFLNVIVGRGFGLRTKEAIAFAGRSATLALGVPAIDNLGGSTTLTSTVAIFGGVLFQMTGDQLFSLLCIDHQTPKNVSTQSPKVSIPKSDRFILNPTHATKTTGTKGNKNCYRGIHDESRVVAAGITVGINAAAMGTSYLIERDSRATAYSALSMIMFGAATVVVTALPGAAEVIISLASR</sequence>
<feature type="transmembrane region" description="Helical" evidence="5">
    <location>
        <begin position="281"/>
        <end position="305"/>
    </location>
</feature>
<feature type="transmembrane region" description="Helical" evidence="5">
    <location>
        <begin position="543"/>
        <end position="569"/>
    </location>
</feature>
<evidence type="ECO:0000256" key="1">
    <source>
        <dbReference type="ARBA" id="ARBA00004141"/>
    </source>
</evidence>
<name>A0A1W2TI13_ROSNE</name>
<keyword evidence="7" id="KW-1185">Reference proteome</keyword>
<dbReference type="PANTHER" id="PTHR30249:SF0">
    <property type="entry name" value="PLASTIDAL GLYCOLATE_GLYCERATE TRANSLOCATOR 1, CHLOROPLASTIC"/>
    <property type="match status" value="1"/>
</dbReference>
<feature type="transmembrane region" description="Helical" evidence="5">
    <location>
        <begin position="25"/>
        <end position="45"/>
    </location>
</feature>
<keyword evidence="3 5" id="KW-1133">Transmembrane helix</keyword>
<proteinExistence type="predicted"/>
<reference evidence="6" key="1">
    <citation type="submission" date="2016-03" db="EMBL/GenBank/DDBJ databases">
        <title>Draft genome sequence of Rosellinia necatrix.</title>
        <authorList>
            <person name="Kanematsu S."/>
        </authorList>
    </citation>
    <scope>NUCLEOTIDE SEQUENCE [LARGE SCALE GENOMIC DNA]</scope>
    <source>
        <strain evidence="6">W97</strain>
    </source>
</reference>
<evidence type="ECO:0000313" key="6">
    <source>
        <dbReference type="EMBL" id="GAP87785.1"/>
    </source>
</evidence>
<feature type="transmembrane region" description="Helical" evidence="5">
    <location>
        <begin position="372"/>
        <end position="397"/>
    </location>
</feature>
<evidence type="ECO:0008006" key="8">
    <source>
        <dbReference type="Google" id="ProtNLM"/>
    </source>
</evidence>
<keyword evidence="4 5" id="KW-0472">Membrane</keyword>
<evidence type="ECO:0000256" key="5">
    <source>
        <dbReference type="SAM" id="Phobius"/>
    </source>
</evidence>
<dbReference type="Pfam" id="PF04172">
    <property type="entry name" value="LrgB"/>
    <property type="match status" value="2"/>
</dbReference>
<feature type="transmembrane region" description="Helical" evidence="5">
    <location>
        <begin position="511"/>
        <end position="531"/>
    </location>
</feature>
<organism evidence="6">
    <name type="scientific">Rosellinia necatrix</name>
    <name type="common">White root-rot fungus</name>
    <dbReference type="NCBI Taxonomy" id="77044"/>
    <lineage>
        <taxon>Eukaryota</taxon>
        <taxon>Fungi</taxon>
        <taxon>Dikarya</taxon>
        <taxon>Ascomycota</taxon>
        <taxon>Pezizomycotina</taxon>
        <taxon>Sordariomycetes</taxon>
        <taxon>Xylariomycetidae</taxon>
        <taxon>Xylariales</taxon>
        <taxon>Xylariaceae</taxon>
        <taxon>Rosellinia</taxon>
    </lineage>
</organism>
<dbReference type="Proteomes" id="UP000054516">
    <property type="component" value="Unassembled WGS sequence"/>
</dbReference>
<evidence type="ECO:0000256" key="2">
    <source>
        <dbReference type="ARBA" id="ARBA00022692"/>
    </source>
</evidence>
<dbReference type="EMBL" id="DF977473">
    <property type="protein sequence ID" value="GAP87785.1"/>
    <property type="molecule type" value="Genomic_DNA"/>
</dbReference>